<dbReference type="InterPro" id="IPR002227">
    <property type="entry name" value="Tyrosinase_Cu-bd"/>
</dbReference>
<dbReference type="InterPro" id="IPR002223">
    <property type="entry name" value="Kunitz_BPTI"/>
</dbReference>
<evidence type="ECO:0000256" key="4">
    <source>
        <dbReference type="ARBA" id="ARBA00022525"/>
    </source>
</evidence>
<comment type="subcellular location">
    <subcellularLocation>
        <location evidence="1">Melanosome membrane</location>
        <topology evidence="1">Single-pass type I membrane protein</topology>
    </subcellularLocation>
    <subcellularLocation>
        <location evidence="2">Secreted</location>
    </subcellularLocation>
</comment>
<feature type="domain" description="VWFC" evidence="13">
    <location>
        <begin position="1641"/>
        <end position="1700"/>
    </location>
</feature>
<feature type="chain" id="PRO_5035840207" evidence="11">
    <location>
        <begin position="23"/>
        <end position="3003"/>
    </location>
</feature>
<comment type="caution">
    <text evidence="16">The sequence shown here is derived from an EMBL/GenBank/DDBJ whole genome shotgun (WGS) entry which is preliminary data.</text>
</comment>
<keyword evidence="7" id="KW-0470">Melanin biosynthesis</keyword>
<proteinExistence type="inferred from homology"/>
<dbReference type="Proteomes" id="UP000752171">
    <property type="component" value="Unassembled WGS sequence"/>
</dbReference>
<dbReference type="PROSITE" id="PS00280">
    <property type="entry name" value="BPTI_KUNITZ_1"/>
    <property type="match status" value="1"/>
</dbReference>
<feature type="region of interest" description="Disordered" evidence="10">
    <location>
        <begin position="272"/>
        <end position="301"/>
    </location>
</feature>
<dbReference type="InterPro" id="IPR052424">
    <property type="entry name" value="Kielin_Chordin-BMP_Reg"/>
</dbReference>
<evidence type="ECO:0000259" key="15">
    <source>
        <dbReference type="PROSITE" id="PS51233"/>
    </source>
</evidence>
<feature type="domain" description="VWFC" evidence="13">
    <location>
        <begin position="2289"/>
        <end position="2348"/>
    </location>
</feature>
<dbReference type="InterPro" id="IPR001846">
    <property type="entry name" value="VWF_type-D"/>
</dbReference>
<dbReference type="SUPFAM" id="SSF57603">
    <property type="entry name" value="FnI-like domain"/>
    <property type="match status" value="18"/>
</dbReference>
<feature type="domain" description="VWFC" evidence="13">
    <location>
        <begin position="2348"/>
        <end position="2406"/>
    </location>
</feature>
<dbReference type="GO" id="GO:0033162">
    <property type="term" value="C:melanosome membrane"/>
    <property type="evidence" value="ECO:0007669"/>
    <property type="project" value="UniProtKB-SubCell"/>
</dbReference>
<evidence type="ECO:0000256" key="6">
    <source>
        <dbReference type="ARBA" id="ARBA00022737"/>
    </source>
</evidence>
<feature type="disulfide bond" evidence="9">
    <location>
        <begin position="387"/>
        <end position="404"/>
    </location>
</feature>
<dbReference type="InterPro" id="IPR013320">
    <property type="entry name" value="ConA-like_dom_sf"/>
</dbReference>
<dbReference type="PROSITE" id="PS00022">
    <property type="entry name" value="EGF_1"/>
    <property type="match status" value="1"/>
</dbReference>
<dbReference type="PROSITE" id="PS01208">
    <property type="entry name" value="VWFC_1"/>
    <property type="match status" value="8"/>
</dbReference>
<feature type="signal peptide" evidence="11">
    <location>
        <begin position="1"/>
        <end position="22"/>
    </location>
</feature>
<dbReference type="SMART" id="SM00832">
    <property type="entry name" value="C8"/>
    <property type="match status" value="1"/>
</dbReference>
<feature type="domain" description="VWFD" evidence="15">
    <location>
        <begin position="2667"/>
        <end position="2843"/>
    </location>
</feature>
<dbReference type="Gene3D" id="4.10.410.10">
    <property type="entry name" value="Pancreatic trypsin inhibitor Kunitz domain"/>
    <property type="match status" value="1"/>
</dbReference>
<keyword evidence="6" id="KW-0677">Repeat</keyword>
<dbReference type="CDD" id="cd00109">
    <property type="entry name" value="Kunitz-type"/>
    <property type="match status" value="1"/>
</dbReference>
<dbReference type="InterPro" id="IPR036084">
    <property type="entry name" value="Ser_inhib-like_sf"/>
</dbReference>
<dbReference type="Pfam" id="PF00094">
    <property type="entry name" value="VWD"/>
    <property type="match status" value="1"/>
</dbReference>
<evidence type="ECO:0000259" key="13">
    <source>
        <dbReference type="PROSITE" id="PS50184"/>
    </source>
</evidence>
<dbReference type="InterPro" id="IPR000742">
    <property type="entry name" value="EGF"/>
</dbReference>
<dbReference type="SMART" id="SM00216">
    <property type="entry name" value="VWD"/>
    <property type="match status" value="1"/>
</dbReference>
<reference evidence="16 17" key="1">
    <citation type="submission" date="2021-07" db="EMBL/GenBank/DDBJ databases">
        <authorList>
            <person name="Imarazene B."/>
            <person name="Zahm M."/>
            <person name="Klopp C."/>
            <person name="Cabau C."/>
            <person name="Beille S."/>
            <person name="Jouanno E."/>
            <person name="Castinel A."/>
            <person name="Lluch J."/>
            <person name="Gil L."/>
            <person name="Kuchtly C."/>
            <person name="Lopez Roques C."/>
            <person name="Donnadieu C."/>
            <person name="Parrinello H."/>
            <person name="Journot L."/>
            <person name="Du K."/>
            <person name="Schartl M."/>
            <person name="Retaux S."/>
            <person name="Guiguen Y."/>
        </authorList>
    </citation>
    <scope>NUCLEOTIDE SEQUENCE [LARGE SCALE GENOMIC DNA]</scope>
    <source>
        <strain evidence="16">Pach_M1</strain>
        <tissue evidence="16">Testis</tissue>
    </source>
</reference>
<keyword evidence="9" id="KW-0245">EGF-like domain</keyword>
<feature type="domain" description="VWFC" evidence="13">
    <location>
        <begin position="2113"/>
        <end position="2172"/>
    </location>
</feature>
<dbReference type="PROSITE" id="PS50184">
    <property type="entry name" value="VWFC_2"/>
    <property type="match status" value="16"/>
</dbReference>
<dbReference type="InterPro" id="IPR008922">
    <property type="entry name" value="Di-copper_centre_dom_sf"/>
</dbReference>
<feature type="domain" description="VWFC" evidence="13">
    <location>
        <begin position="1939"/>
        <end position="1996"/>
    </location>
</feature>
<dbReference type="Gene3D" id="6.20.200.20">
    <property type="match status" value="13"/>
</dbReference>
<feature type="domain" description="VWFC" evidence="13">
    <location>
        <begin position="1762"/>
        <end position="1819"/>
    </location>
</feature>
<feature type="compositionally biased region" description="Basic and acidic residues" evidence="10">
    <location>
        <begin position="272"/>
        <end position="281"/>
    </location>
</feature>
<feature type="domain" description="VWFC" evidence="13">
    <location>
        <begin position="2535"/>
        <end position="2599"/>
    </location>
</feature>
<dbReference type="SUPFAM" id="SSF49899">
    <property type="entry name" value="Concanavalin A-like lectins/glucanases"/>
    <property type="match status" value="1"/>
</dbReference>
<dbReference type="PROSITE" id="PS50026">
    <property type="entry name" value="EGF_3"/>
    <property type="match status" value="1"/>
</dbReference>
<feature type="domain" description="VWFC" evidence="13">
    <location>
        <begin position="1819"/>
        <end position="1878"/>
    </location>
</feature>
<dbReference type="Pfam" id="PF00264">
    <property type="entry name" value="Tyrosinase"/>
    <property type="match status" value="1"/>
</dbReference>
<feature type="domain" description="VWFC" evidence="13">
    <location>
        <begin position="2406"/>
        <end position="2474"/>
    </location>
</feature>
<dbReference type="PROSITE" id="PS51233">
    <property type="entry name" value="VWFD"/>
    <property type="match status" value="1"/>
</dbReference>
<feature type="domain" description="VWFC" evidence="13">
    <location>
        <begin position="2603"/>
        <end position="2663"/>
    </location>
</feature>
<feature type="domain" description="VWFC" evidence="13">
    <location>
        <begin position="1582"/>
        <end position="1641"/>
    </location>
</feature>
<evidence type="ECO:0000256" key="1">
    <source>
        <dbReference type="ARBA" id="ARBA00004573"/>
    </source>
</evidence>
<dbReference type="SMART" id="SM00181">
    <property type="entry name" value="EGF"/>
    <property type="match status" value="2"/>
</dbReference>
<evidence type="ECO:0000256" key="10">
    <source>
        <dbReference type="SAM" id="MobiDB-lite"/>
    </source>
</evidence>
<dbReference type="SUPFAM" id="SSF48056">
    <property type="entry name" value="Di-copper centre-containing domain"/>
    <property type="match status" value="1"/>
</dbReference>
<dbReference type="PRINTS" id="PR00759">
    <property type="entry name" value="BASICPTASE"/>
</dbReference>
<dbReference type="EMBL" id="JAICCE010000009">
    <property type="protein sequence ID" value="KAG9272986.1"/>
    <property type="molecule type" value="Genomic_DNA"/>
</dbReference>
<feature type="domain" description="VWFC" evidence="13">
    <location>
        <begin position="1523"/>
        <end position="1582"/>
    </location>
</feature>
<evidence type="ECO:0000256" key="7">
    <source>
        <dbReference type="ARBA" id="ARBA00023101"/>
    </source>
</evidence>
<evidence type="ECO:0000259" key="14">
    <source>
        <dbReference type="PROSITE" id="PS50279"/>
    </source>
</evidence>
<dbReference type="GO" id="GO:0016491">
    <property type="term" value="F:oxidoreductase activity"/>
    <property type="evidence" value="ECO:0007669"/>
    <property type="project" value="InterPro"/>
</dbReference>
<dbReference type="SMART" id="SM00131">
    <property type="entry name" value="KU"/>
    <property type="match status" value="1"/>
</dbReference>
<evidence type="ECO:0000259" key="12">
    <source>
        <dbReference type="PROSITE" id="PS50026"/>
    </source>
</evidence>
<feature type="domain" description="BPTI/Kunitz inhibitor" evidence="14">
    <location>
        <begin position="423"/>
        <end position="476"/>
    </location>
</feature>
<keyword evidence="8 9" id="KW-1015">Disulfide bond</keyword>
<feature type="domain" description="EGF-like" evidence="12">
    <location>
        <begin position="378"/>
        <end position="416"/>
    </location>
</feature>
<name>A0A8T2LUG5_ASTMX</name>
<keyword evidence="4" id="KW-0964">Secreted</keyword>
<organism evidence="16 17">
    <name type="scientific">Astyanax mexicanus</name>
    <name type="common">Blind cave fish</name>
    <name type="synonym">Astyanax fasciatus mexicanus</name>
    <dbReference type="NCBI Taxonomy" id="7994"/>
    <lineage>
        <taxon>Eukaryota</taxon>
        <taxon>Metazoa</taxon>
        <taxon>Chordata</taxon>
        <taxon>Craniata</taxon>
        <taxon>Vertebrata</taxon>
        <taxon>Euteleostomi</taxon>
        <taxon>Actinopterygii</taxon>
        <taxon>Neopterygii</taxon>
        <taxon>Teleostei</taxon>
        <taxon>Ostariophysi</taxon>
        <taxon>Characiformes</taxon>
        <taxon>Characoidei</taxon>
        <taxon>Acestrorhamphidae</taxon>
        <taxon>Acestrorhamphinae</taxon>
        <taxon>Astyanax</taxon>
    </lineage>
</organism>
<dbReference type="SMART" id="SM00215">
    <property type="entry name" value="VWC_out"/>
    <property type="match status" value="8"/>
</dbReference>
<dbReference type="CDD" id="cd19941">
    <property type="entry name" value="TIL"/>
    <property type="match status" value="1"/>
</dbReference>
<dbReference type="GO" id="GO:0004867">
    <property type="term" value="F:serine-type endopeptidase inhibitor activity"/>
    <property type="evidence" value="ECO:0007669"/>
    <property type="project" value="InterPro"/>
</dbReference>
<evidence type="ECO:0000313" key="17">
    <source>
        <dbReference type="Proteomes" id="UP000752171"/>
    </source>
</evidence>
<dbReference type="PANTHER" id="PTHR46698:SF2">
    <property type="entry name" value="KIELIN_CHORDIN-LIKE PROTEIN"/>
    <property type="match status" value="1"/>
</dbReference>
<dbReference type="SUPFAM" id="SSF57196">
    <property type="entry name" value="EGF/Laminin"/>
    <property type="match status" value="1"/>
</dbReference>
<protein>
    <submittedName>
        <fullName evidence="16">Kielin/chordin-like protein</fullName>
    </submittedName>
</protein>
<dbReference type="Gene3D" id="2.10.70.10">
    <property type="entry name" value="Complement Module, domain 1"/>
    <property type="match status" value="6"/>
</dbReference>
<dbReference type="PROSITE" id="PS50279">
    <property type="entry name" value="BPTI_KUNITZ_2"/>
    <property type="match status" value="1"/>
</dbReference>
<dbReference type="Pfam" id="PF23334">
    <property type="entry name" value="VWC2L_2nd"/>
    <property type="match status" value="7"/>
</dbReference>
<dbReference type="InterPro" id="IPR020901">
    <property type="entry name" value="Prtase_inh_Kunz-CS"/>
</dbReference>
<accession>A0A8T2LUG5</accession>
<dbReference type="InterPro" id="IPR036880">
    <property type="entry name" value="Kunitz_BPTI_sf"/>
</dbReference>
<dbReference type="PANTHER" id="PTHR46698">
    <property type="entry name" value="CROSSVEINLESS 2"/>
    <property type="match status" value="1"/>
</dbReference>
<evidence type="ECO:0000256" key="11">
    <source>
        <dbReference type="SAM" id="SignalP"/>
    </source>
</evidence>
<evidence type="ECO:0000313" key="16">
    <source>
        <dbReference type="EMBL" id="KAG9272986.1"/>
    </source>
</evidence>
<dbReference type="Gene3D" id="2.60.120.200">
    <property type="match status" value="1"/>
</dbReference>
<dbReference type="Pfam" id="PF00093">
    <property type="entry name" value="VWC"/>
    <property type="match status" value="5"/>
</dbReference>
<evidence type="ECO:0000256" key="8">
    <source>
        <dbReference type="ARBA" id="ARBA00023157"/>
    </source>
</evidence>
<comment type="caution">
    <text evidence="9">Lacks conserved residue(s) required for the propagation of feature annotation.</text>
</comment>
<feature type="domain" description="VWFC" evidence="13">
    <location>
        <begin position="2173"/>
        <end position="2230"/>
    </location>
</feature>
<dbReference type="GO" id="GO:0005576">
    <property type="term" value="C:extracellular region"/>
    <property type="evidence" value="ECO:0007669"/>
    <property type="project" value="UniProtKB-SubCell"/>
</dbReference>
<evidence type="ECO:0000256" key="3">
    <source>
        <dbReference type="ARBA" id="ARBA00009928"/>
    </source>
</evidence>
<feature type="domain" description="VWFC" evidence="13">
    <location>
        <begin position="1996"/>
        <end position="2055"/>
    </location>
</feature>
<sequence>MELPASLALLFTQLTLLTLCWSLQTQVHAQLQDNDENVIDLLEALSVPRSVRGVTKAKGREPEAQAWRFRSRTTHLTLPRDFSVYLLSSSQGSLGLHLVGQQTKNSEATLISLSSEAALQLDGLPLLRLSSSTRDNWLRLEYRSQNGLKPEVLTLPGGNPFTSGDWVRFGLSLEPKKLLLFVECTETTVLELDQDQTLNLELPLDLQVTFSSTAGNKTSKFSGYWQTAELSTKAYERRPWVCDSETAPLPPPTQSTAVTPVAQKSVDPELNVVHDEPDRTAGTRLGPPGTPKDKLAPSEPAQNLVSIDDTLQNVNTMLAMLKTQHEQLQARVQYLESCECVRRTCTWESRVMEEGSRWEVDRNTMCSCTSGKVQCTASNDPCESSPCQNGGVCQAMHSEPWFSCSCPPSTVGRLCEAKSSQACFMPKVEGVCPGKFNPIHRWFFDSTSGSCKHFLYSGCKGNANNFPSRRACQEQCSHGVCCYRQYKLPRPSISSEDEYAHSRDTLGYNATETGPGNRLRGEEMWRILKKRMLEYNGNILNGDNNMNWTGINEDSERRRFYKTNCAAEEFGQQGTVLYVCEYLSLMQCQRVARSGTTDQLEVVSFSLGQRSADLNFAPRCGCWFNGRLYRPGEGFQMACEACVCTYRGVVECTCQQLTQRKEVRDMSQSEREEYHMAIQKVYYKSGLWESFVRLRADFLPQANYHVYFLPWHRYFLWMVERELRAVSSCSVSIPYLEWSVDAGAQDTSYAWQANVFGGDGMSGSDCLRLHPFQQAEKPWEPCLRRRFNTSVSLPDAVTLQILLSEPEFMSFSRQLQLAGALFQRWVGGHMASPLCVYDPVFLSHCAFLDHLWAEWQERHPEAATLFPSEWYYLKMEPFGVSPEDVMKPQQQLCSVYVPITLGSPCNSTDVPWKMQLGNGLRQPCGLSSLAESAKGQGLDIDSDCEFDKQGFDVQGYDRSGFDQMGWDCNGFSREGFSRDHFDKDGYDIYGYNRYGFNRANMTAFGMKGDGALISSTTKELVSQLFPNGFNKYGFNPFGLDRAGFDVFGFRVSGYDKDQCNFFFHGQHYLRFYFHARLQMSVAEVHSLSTIKRICPPISSLPSRWVNQQWIGQDLEERRYIIGQLERQWEEQRPFVKDYNSHDSTVRGMGLWLPITPDLRFCFELPWFSGCPAGVAPVECPDLCQDARCPGHGKAQCYVRACGSCFTEWIHEDTGEPVTCQEWNGRMNCEDEHCPPLSCSRKYLPQGACCHVCQPGCEYEGGAYADGEEFVSRTNPCLRCTCFVSLFSDYFVCVCVCVCVCAFVYLSNVWFSHAESIVMGMWSAAVRVVPFRTARWWKLLVENVVPGVEEGHVQCNNQECNTPCGNPTTPAPPPPPPPPQPPCDYSGCILNGVNYQNGDQIPSSDPCELCMCVVLVKINESELHCTDGVHQFWWLSGHRNSTIECMKMDGSEWEEQGMEKQQMDEGVNMREEGILMVRCSSPLEMDPASDVPVRGNVRCHEEKCPAVYCSNPVRDPHVCCPYCRGCVSDGVEYEEGARWTSRTDPCTTCSCLAGEARCATSACAPPDCQHPNTEPGACCPSCDRCLFKQRVYENNQIVYDPEKPCHQCTCQGGNIRCHKERCPAVRCSNPVRDPHTCCPVCKGCVSDGKEYDEGARWTSKTDPCMTCSCVSGEVICAISGCASPNCHHPNIEPGACCPTCNHCLYKQRVYENGQRFPDPDRPCQGCTCQDGTVRCGEDRQPECPSVTCSNPQTPSGQCCAQCPGCLFDNRVFTDGETFPNPTNPCEQCVCTGGSVNCQQQCSRPICQNPVQGTCCQNNCNGCSYAGNNYPNGATFPHPNDRCRECHCMNGNVQCLMKRCPSLHCADPILSPGQCCPQCPAPPADCVYEVRSYRHTQQFHHPHDNCQSCSCTNGTVSCHHRPCPFAPCSHPILQECCRTCDGCMYDRVEYANGAVFADKSDPCGTCVCREGTVTCERRRCPANDCPFPVPGQCCQSCEGCRYAGVEYANNQEFPNPADRCNHCVCTNGHVTCSRKPCYNSGCSHPVTLPGQCCPVCDDCLFQGVVHTDGETFPGPNSACEECRCSRGEVRCQTKSCPRVQCSYPIVDLCGCEVCDGCSFHGRVYDNGARFPDPQDHCKHCVCMNGGVSCASVDCPGAPCRRPVRRPGECCPVCTGTCEHSGQVYESGSTFTPANDPCSSCTCLNGRVSCKAWLCSEHCTHPIQSTDCCPVCDACLYEGLRYTDRQTFVSQSDPCQQCLCLRGSVTCTRTVCPEVSCPSPVTYRGQCCPQCRGCVHHGREYREGQMWNPPGEPCSQCTCTAGKVQCAASLCLPLNCMHQITDPQSCCPRCRGCVYDGVEHAEGSTWFASSSPCMSCMCVDGVTTCSEIQCLSPCINKISVPGECCPLCADCTYEGHVYGPGENFHPSNDPCQICTCEVMPDGQQHLRCYRKQCPSLVDCPKHNIQFSGPDSCCPVCAQPLSNCTATLIGNEVLATDDPCFTCQCKDLTWTCIHQSCSPLSCPPDEHYTPPDSCCPVCDVCVVEGERGRVSNGESWTDSEDECITCSCNMGHIDCNIEVCAPLICQEGLVKVKSPGKCCYECQDPSVQCVYEGQKYDSNEHWEVDQCTSCTCVSGDVHCQTERCPALSCAADETPSLIPGMCCPHCIPRPATCIVFGDPHYRTFDGKMVNFQGACSYVLAQDCEGGDFSIHVMNDDRGRKGVSWTKEVTVFIGDVVVQLLQDWIVKVDYEVVSLPFLKEPYVYLERKTNTILLNTNIGVKVLWNGRSHLEVSVPGTYKKHVCGICGNFNNYPQDDMRLRNGQISNSEAEFGNDWKVGSGSHSSGQCSDGRNIDPCKEAGYSARKTANSRCAVLKSAVFERCHKVVPPEMFFASCVYDLCACSANSDECLCEALEAYASECREAGVILQWRSPSLCAVGCPLDRGYVFDECGPPCPKTCFNKDVPLGVIEAHCFKPCVPGCQCPAGLVEHDAHCIAPEKCPKIIYGNS</sequence>
<feature type="domain" description="VWFC" evidence="13">
    <location>
        <begin position="1700"/>
        <end position="1762"/>
    </location>
</feature>
<evidence type="ECO:0000256" key="5">
    <source>
        <dbReference type="ARBA" id="ARBA00022729"/>
    </source>
</evidence>
<dbReference type="SUPFAM" id="SSF57567">
    <property type="entry name" value="Serine protease inhibitors"/>
    <property type="match status" value="1"/>
</dbReference>
<dbReference type="SUPFAM" id="SSF57362">
    <property type="entry name" value="BPTI-like"/>
    <property type="match status" value="1"/>
</dbReference>
<dbReference type="InterPro" id="IPR014853">
    <property type="entry name" value="VWF/SSPO/ZAN-like_Cys-rich_dom"/>
</dbReference>
<dbReference type="GO" id="GO:0042438">
    <property type="term" value="P:melanin biosynthetic process"/>
    <property type="evidence" value="ECO:0007669"/>
    <property type="project" value="UniProtKB-KW"/>
</dbReference>
<evidence type="ECO:0000256" key="9">
    <source>
        <dbReference type="PROSITE-ProRule" id="PRU00076"/>
    </source>
</evidence>
<dbReference type="InterPro" id="IPR001007">
    <property type="entry name" value="VWF_dom"/>
</dbReference>
<gene>
    <name evidence="16" type="primary">KCP</name>
    <name evidence="16" type="ORF">AMEX_G12069</name>
</gene>
<feature type="disulfide bond" evidence="9">
    <location>
        <begin position="406"/>
        <end position="415"/>
    </location>
</feature>
<keyword evidence="5 11" id="KW-0732">Signal</keyword>
<evidence type="ECO:0000256" key="2">
    <source>
        <dbReference type="ARBA" id="ARBA00004613"/>
    </source>
</evidence>
<comment type="similarity">
    <text evidence="3">Belongs to the tyrosinase family.</text>
</comment>
<dbReference type="SMART" id="SM00214">
    <property type="entry name" value="VWC"/>
    <property type="match status" value="20"/>
</dbReference>
<dbReference type="Gene3D" id="1.10.1280.10">
    <property type="entry name" value="Di-copper center containing domain from catechol oxidase"/>
    <property type="match status" value="1"/>
</dbReference>
<feature type="domain" description="VWFC" evidence="13">
    <location>
        <begin position="2230"/>
        <end position="2289"/>
    </location>
</feature>